<dbReference type="InterPro" id="IPR021359">
    <property type="entry name" value="DUF2812"/>
</dbReference>
<keyword evidence="3" id="KW-1185">Reference proteome</keyword>
<dbReference type="Pfam" id="PF11193">
    <property type="entry name" value="DUF2812"/>
    <property type="match status" value="1"/>
</dbReference>
<evidence type="ECO:0000256" key="1">
    <source>
        <dbReference type="SAM" id="Phobius"/>
    </source>
</evidence>
<name>A0ABU9DCI5_9BACL</name>
<accession>A0ABU9DCI5</accession>
<keyword evidence="1" id="KW-1133">Transmembrane helix</keyword>
<feature type="transmembrane region" description="Helical" evidence="1">
    <location>
        <begin position="118"/>
        <end position="136"/>
    </location>
</feature>
<protein>
    <submittedName>
        <fullName evidence="2">DUF2812 domain-containing protein</fullName>
    </submittedName>
</protein>
<evidence type="ECO:0000313" key="3">
    <source>
        <dbReference type="Proteomes" id="UP001469365"/>
    </source>
</evidence>
<feature type="transmembrane region" description="Helical" evidence="1">
    <location>
        <begin position="148"/>
        <end position="176"/>
    </location>
</feature>
<dbReference type="EMBL" id="JBBPCC010000001">
    <property type="protein sequence ID" value="MEK8126564.1"/>
    <property type="molecule type" value="Genomic_DNA"/>
</dbReference>
<evidence type="ECO:0000313" key="2">
    <source>
        <dbReference type="EMBL" id="MEK8126564.1"/>
    </source>
</evidence>
<keyword evidence="1" id="KW-0812">Transmembrane</keyword>
<comment type="caution">
    <text evidence="2">The sequence shown here is derived from an EMBL/GenBank/DDBJ whole genome shotgun (WGS) entry which is preliminary data.</text>
</comment>
<dbReference type="RefSeq" id="WP_341413620.1">
    <property type="nucleotide sequence ID" value="NZ_JBBPCC010000001.1"/>
</dbReference>
<organism evidence="2 3">
    <name type="scientific">Paenibacillus filicis</name>
    <dbReference type="NCBI Taxonomy" id="669464"/>
    <lineage>
        <taxon>Bacteria</taxon>
        <taxon>Bacillati</taxon>
        <taxon>Bacillota</taxon>
        <taxon>Bacilli</taxon>
        <taxon>Bacillales</taxon>
        <taxon>Paenibacillaceae</taxon>
        <taxon>Paenibacillus</taxon>
    </lineage>
</organism>
<sequence>MTNAKQTHYVGSAGLAFAERIEMNKLSRLAAKGWLLESFAFLGYRLRRGTPRNLVYVLDIRRLKQDEREEYFHIFEAGGWQHVCSQGELHIFAAEPGTEAIYTDPSTARDKYARAVRVGQSATLLMAALTLAGSGLRYAGEVWGNSTLIPYIGVGASLVGLTLLVPSIMVYAAYWLRLRFSKA</sequence>
<keyword evidence="1" id="KW-0472">Membrane</keyword>
<proteinExistence type="predicted"/>
<dbReference type="Proteomes" id="UP001469365">
    <property type="component" value="Unassembled WGS sequence"/>
</dbReference>
<reference evidence="2 3" key="1">
    <citation type="submission" date="2024-04" db="EMBL/GenBank/DDBJ databases">
        <title>draft genome sequnece of Paenibacillus filicis.</title>
        <authorList>
            <person name="Kim D.-U."/>
        </authorList>
    </citation>
    <scope>NUCLEOTIDE SEQUENCE [LARGE SCALE GENOMIC DNA]</scope>
    <source>
        <strain evidence="2 3">KACC14197</strain>
    </source>
</reference>
<gene>
    <name evidence="2" type="ORF">WMW72_01430</name>
</gene>